<dbReference type="NCBIfam" id="NF038131">
    <property type="entry name" value="choice_anch_K"/>
    <property type="match status" value="1"/>
</dbReference>
<dbReference type="EMBL" id="JACJSI010000018">
    <property type="protein sequence ID" value="MBD2530315.1"/>
    <property type="molecule type" value="Genomic_DNA"/>
</dbReference>
<protein>
    <submittedName>
        <fullName evidence="2">Choice-of-anchor K domain-containing protein</fullName>
    </submittedName>
</protein>
<feature type="signal peptide" evidence="1">
    <location>
        <begin position="1"/>
        <end position="30"/>
    </location>
</feature>
<keyword evidence="1" id="KW-0732">Signal</keyword>
<name>A0ABR8DN26_9NOSO</name>
<keyword evidence="3" id="KW-1185">Reference proteome</keyword>
<organism evidence="2 3">
    <name type="scientific">Nostoc flagelliforme FACHB-838</name>
    <dbReference type="NCBI Taxonomy" id="2692904"/>
    <lineage>
        <taxon>Bacteria</taxon>
        <taxon>Bacillati</taxon>
        <taxon>Cyanobacteriota</taxon>
        <taxon>Cyanophyceae</taxon>
        <taxon>Nostocales</taxon>
        <taxon>Nostocaceae</taxon>
        <taxon>Nostoc</taxon>
    </lineage>
</organism>
<gene>
    <name evidence="2" type="ORF">H6G97_12330</name>
</gene>
<feature type="chain" id="PRO_5045125189" evidence="1">
    <location>
        <begin position="31"/>
        <end position="252"/>
    </location>
</feature>
<proteinExistence type="predicted"/>
<dbReference type="InterPro" id="IPR047995">
    <property type="entry name" value="Choice_anch_K"/>
</dbReference>
<dbReference type="Proteomes" id="UP000623440">
    <property type="component" value="Unassembled WGS sequence"/>
</dbReference>
<comment type="caution">
    <text evidence="2">The sequence shown here is derived from an EMBL/GenBank/DDBJ whole genome shotgun (WGS) entry which is preliminary data.</text>
</comment>
<sequence>MKLSLVFATAISSVLVAVTTGFGFSSQAHALTFAGISSGTWGEPTPESTDTNPVYTGVGNNTFTWGDSNVCPPSANASNGCQITGSNKLNFNGNSFSTGIDSEFKIGDLSYFNGTVLKGTAVESVPLNINVSFNPLVGINEVFDFKLYLVNTPNNATATPEDNADFVFIDTNLSNRIFTFEGNNYTLELTGFNPDVSQKSVEALEGATTTTAVYARIKTIPESSPVVGLSLLGIYLISRKNFGKRTIKRIKM</sequence>
<reference evidence="2 3" key="1">
    <citation type="journal article" date="2020" name="ISME J.">
        <title>Comparative genomics reveals insights into cyanobacterial evolution and habitat adaptation.</title>
        <authorList>
            <person name="Chen M.Y."/>
            <person name="Teng W.K."/>
            <person name="Zhao L."/>
            <person name="Hu C.X."/>
            <person name="Zhou Y.K."/>
            <person name="Han B.P."/>
            <person name="Song L.R."/>
            <person name="Shu W.S."/>
        </authorList>
    </citation>
    <scope>NUCLEOTIDE SEQUENCE [LARGE SCALE GENOMIC DNA]</scope>
    <source>
        <strain evidence="2 3">FACHB-838</strain>
    </source>
</reference>
<accession>A0ABR8DN26</accession>
<evidence type="ECO:0000313" key="3">
    <source>
        <dbReference type="Proteomes" id="UP000623440"/>
    </source>
</evidence>
<dbReference type="RefSeq" id="WP_190940867.1">
    <property type="nucleotide sequence ID" value="NZ_JACJSI010000018.1"/>
</dbReference>
<evidence type="ECO:0000256" key="1">
    <source>
        <dbReference type="SAM" id="SignalP"/>
    </source>
</evidence>
<evidence type="ECO:0000313" key="2">
    <source>
        <dbReference type="EMBL" id="MBD2530315.1"/>
    </source>
</evidence>